<keyword evidence="4 9" id="KW-0812">Transmembrane</keyword>
<evidence type="ECO:0000256" key="4">
    <source>
        <dbReference type="ARBA" id="ARBA00022692"/>
    </source>
</evidence>
<dbReference type="GO" id="GO:0005886">
    <property type="term" value="C:plasma membrane"/>
    <property type="evidence" value="ECO:0007669"/>
    <property type="project" value="UniProtKB-SubCell"/>
</dbReference>
<organism evidence="11">
    <name type="scientific">hydrocarbon metagenome</name>
    <dbReference type="NCBI Taxonomy" id="938273"/>
    <lineage>
        <taxon>unclassified sequences</taxon>
        <taxon>metagenomes</taxon>
        <taxon>ecological metagenomes</taxon>
    </lineage>
</organism>
<keyword evidence="3" id="KW-1003">Cell membrane</keyword>
<dbReference type="GO" id="GO:0015031">
    <property type="term" value="P:protein transport"/>
    <property type="evidence" value="ECO:0007669"/>
    <property type="project" value="UniProtKB-KW"/>
</dbReference>
<feature type="transmembrane region" description="Helical" evidence="9">
    <location>
        <begin position="402"/>
        <end position="424"/>
    </location>
</feature>
<dbReference type="Pfam" id="PF07549">
    <property type="entry name" value="Sec_GG"/>
    <property type="match status" value="1"/>
</dbReference>
<dbReference type="Pfam" id="PF02355">
    <property type="entry name" value="SecD_SecF_C"/>
    <property type="match status" value="1"/>
</dbReference>
<keyword evidence="6 9" id="KW-1133">Transmembrane helix</keyword>
<dbReference type="InterPro" id="IPR022813">
    <property type="entry name" value="SecD/SecF_arch_bac"/>
</dbReference>
<evidence type="ECO:0000256" key="7">
    <source>
        <dbReference type="ARBA" id="ARBA00023010"/>
    </source>
</evidence>
<gene>
    <name evidence="11" type="ORF">ASZ90_012808</name>
</gene>
<dbReference type="EMBL" id="LNQE01001437">
    <property type="protein sequence ID" value="KUG17489.1"/>
    <property type="molecule type" value="Genomic_DNA"/>
</dbReference>
<evidence type="ECO:0000256" key="8">
    <source>
        <dbReference type="ARBA" id="ARBA00023136"/>
    </source>
</evidence>
<feature type="transmembrane region" description="Helical" evidence="9">
    <location>
        <begin position="376"/>
        <end position="395"/>
    </location>
</feature>
<evidence type="ECO:0000256" key="9">
    <source>
        <dbReference type="SAM" id="Phobius"/>
    </source>
</evidence>
<accession>A0A0W8F9J7</accession>
<dbReference type="InterPro" id="IPR024912">
    <property type="entry name" value="SecD_arc"/>
</dbReference>
<evidence type="ECO:0000313" key="11">
    <source>
        <dbReference type="EMBL" id="KUG17489.1"/>
    </source>
</evidence>
<feature type="transmembrane region" description="Helical" evidence="9">
    <location>
        <begin position="500"/>
        <end position="520"/>
    </location>
</feature>
<dbReference type="PANTHER" id="PTHR30081">
    <property type="entry name" value="PROTEIN-EXPORT MEMBRANE PROTEIN SEC"/>
    <property type="match status" value="1"/>
</dbReference>
<keyword evidence="5" id="KW-0653">Protein transport</keyword>
<keyword evidence="8 9" id="KW-0472">Membrane</keyword>
<evidence type="ECO:0000256" key="6">
    <source>
        <dbReference type="ARBA" id="ARBA00022989"/>
    </source>
</evidence>
<keyword evidence="7" id="KW-0811">Translocation</keyword>
<feature type="transmembrane region" description="Helical" evidence="9">
    <location>
        <begin position="430"/>
        <end position="450"/>
    </location>
</feature>
<evidence type="ECO:0000256" key="1">
    <source>
        <dbReference type="ARBA" id="ARBA00004651"/>
    </source>
</evidence>
<dbReference type="InterPro" id="IPR022646">
    <property type="entry name" value="SecD/SecF_CS"/>
</dbReference>
<feature type="transmembrane region" description="Helical" evidence="9">
    <location>
        <begin position="526"/>
        <end position="544"/>
    </location>
</feature>
<dbReference type="Gene3D" id="1.20.1640.10">
    <property type="entry name" value="Multidrug efflux transporter AcrB transmembrane domain"/>
    <property type="match status" value="1"/>
</dbReference>
<comment type="subcellular location">
    <subcellularLocation>
        <location evidence="1">Cell membrane</location>
        <topology evidence="1">Multi-pass membrane protein</topology>
    </subcellularLocation>
</comment>
<sequence>MSLIEDLSKDKRVLLFALFLAAALICLGAFGLKYGLDLQGGSYLQLKLQGAMVQVDADPESILEYQFSTNTVERHGDSYIVTVPGKIDPTLPDDLGYLGAETASLANATKITIPAAPETIIITYLQKNLDADVKIVQFAPVLYEIRTNVTRESLDALLAPVGGKVPAGEDTFIEGLTQDTVEETKRVLDSKLNRLGLQDIRVRMVDNKYILIDLAGMDVASAQDIVGKPGKFEIRIQTEDNQTMHVIYGDAVESVDIPRGDQQGNWGVPFTLSEEGAAAFQKAAIDTGAVKNPEAHPITMYLDKDPVFSAPLSPELASSLQKVPSRGLEARVGAGDEGSQDAKQLQIHLQEGALPVNVEIVGSGQVSAALGKQFKIQMVIAGLIALLAVAGMIYYRYRERRIVLPMLFTSLSEVAIMLGVWSLAKWQLDLASLAGIIMVIGTGVDQLVIITDEVIRGGEAAPAASDRSIKERAAEAADKAGVGKVAATTSKIYLSRLSRAFAIILGAAATTIMAMLPLLYMGFGALTGFALIIIIGVVLGTLVARPAYGRIIGYILGTH</sequence>
<dbReference type="Gene3D" id="3.30.70.3220">
    <property type="match status" value="1"/>
</dbReference>
<proteinExistence type="inferred from homology"/>
<dbReference type="SUPFAM" id="SSF82866">
    <property type="entry name" value="Multidrug efflux transporter AcrB transmembrane domain"/>
    <property type="match status" value="1"/>
</dbReference>
<dbReference type="AlphaFoldDB" id="A0A0W8F9J7"/>
<evidence type="ECO:0000256" key="5">
    <source>
        <dbReference type="ARBA" id="ARBA00022927"/>
    </source>
</evidence>
<keyword evidence="2" id="KW-0813">Transport</keyword>
<name>A0A0W8F9J7_9ZZZZ</name>
<dbReference type="NCBIfam" id="NF006217">
    <property type="entry name" value="PRK08343.1-3"/>
    <property type="match status" value="1"/>
</dbReference>
<evidence type="ECO:0000256" key="3">
    <source>
        <dbReference type="ARBA" id="ARBA00022475"/>
    </source>
</evidence>
<evidence type="ECO:0000256" key="2">
    <source>
        <dbReference type="ARBA" id="ARBA00022448"/>
    </source>
</evidence>
<reference evidence="11" key="1">
    <citation type="journal article" date="2015" name="Proc. Natl. Acad. Sci. U.S.A.">
        <title>Networks of energetic and metabolic interactions define dynamics in microbial communities.</title>
        <authorList>
            <person name="Embree M."/>
            <person name="Liu J.K."/>
            <person name="Al-Bassam M.M."/>
            <person name="Zengler K."/>
        </authorList>
    </citation>
    <scope>NUCLEOTIDE SEQUENCE</scope>
</reference>
<protein>
    <submittedName>
        <fullName evidence="11">Protein-export membrane protein secd</fullName>
    </submittedName>
</protein>
<evidence type="ECO:0000259" key="10">
    <source>
        <dbReference type="Pfam" id="PF02355"/>
    </source>
</evidence>
<dbReference type="HAMAP" id="MF_01463_A">
    <property type="entry name" value="SecD_A"/>
    <property type="match status" value="1"/>
</dbReference>
<dbReference type="PANTHER" id="PTHR30081:SF1">
    <property type="entry name" value="PROTEIN TRANSLOCASE SUBUNIT SECD"/>
    <property type="match status" value="1"/>
</dbReference>
<dbReference type="InterPro" id="IPR048634">
    <property type="entry name" value="SecD_SecF_C"/>
</dbReference>
<feature type="domain" description="Protein export membrane protein SecD/SecF C-terminal" evidence="10">
    <location>
        <begin position="357"/>
        <end position="542"/>
    </location>
</feature>
<comment type="caution">
    <text evidence="11">The sequence shown here is derived from an EMBL/GenBank/DDBJ whole genome shotgun (WGS) entry which is preliminary data.</text>
</comment>